<protein>
    <recommendedName>
        <fullName evidence="4">TIGR02449 family protein</fullName>
    </recommendedName>
</protein>
<dbReference type="EMBL" id="AP019782">
    <property type="protein sequence ID" value="BBL72642.1"/>
    <property type="molecule type" value="Genomic_DNA"/>
</dbReference>
<dbReference type="InterPro" id="IPR012662">
    <property type="entry name" value="CHP02449"/>
</dbReference>
<accession>A0A8D4VU22</accession>
<dbReference type="Proteomes" id="UP000824988">
    <property type="component" value="Chromosome"/>
</dbReference>
<dbReference type="KEGG" id="moz:MoryE10_32480"/>
<dbReference type="RefSeq" id="WP_054774007.1">
    <property type="nucleotide sequence ID" value="NZ_AP019782.1"/>
</dbReference>
<feature type="coiled-coil region" evidence="1">
    <location>
        <begin position="4"/>
        <end position="59"/>
    </location>
</feature>
<organism evidence="2 3">
    <name type="scientific">Methylogaea oryzae</name>
    <dbReference type="NCBI Taxonomy" id="1295382"/>
    <lineage>
        <taxon>Bacteria</taxon>
        <taxon>Pseudomonadati</taxon>
        <taxon>Pseudomonadota</taxon>
        <taxon>Gammaproteobacteria</taxon>
        <taxon>Methylococcales</taxon>
        <taxon>Methylococcaceae</taxon>
        <taxon>Methylogaea</taxon>
    </lineage>
</organism>
<evidence type="ECO:0000256" key="1">
    <source>
        <dbReference type="SAM" id="Coils"/>
    </source>
</evidence>
<sequence length="75" mass="8767">MTTENELQAELHRLDEKVDALLRLCRSLQHANQELIEQNEQLTQERAQLVEKAAMARNRVEAMVKRLRTLGQENL</sequence>
<evidence type="ECO:0008006" key="4">
    <source>
        <dbReference type="Google" id="ProtNLM"/>
    </source>
</evidence>
<name>A0A8D4VU22_9GAMM</name>
<reference evidence="2" key="1">
    <citation type="submission" date="2019-06" db="EMBL/GenBank/DDBJ databases">
        <title>Complete genome sequence of Methylogaea oryzae strain JCM16910.</title>
        <authorList>
            <person name="Asakawa S."/>
        </authorList>
    </citation>
    <scope>NUCLEOTIDE SEQUENCE</scope>
    <source>
        <strain evidence="2">E10</strain>
    </source>
</reference>
<keyword evidence="3" id="KW-1185">Reference proteome</keyword>
<gene>
    <name evidence="2" type="ORF">MoryE10_32480</name>
</gene>
<keyword evidence="1" id="KW-0175">Coiled coil</keyword>
<dbReference type="AlphaFoldDB" id="A0A8D4VU22"/>
<proteinExistence type="predicted"/>
<dbReference type="NCBIfam" id="TIGR02449">
    <property type="entry name" value="TIGR02449 family protein"/>
    <property type="match status" value="1"/>
</dbReference>
<evidence type="ECO:0000313" key="2">
    <source>
        <dbReference type="EMBL" id="BBL72642.1"/>
    </source>
</evidence>
<evidence type="ECO:0000313" key="3">
    <source>
        <dbReference type="Proteomes" id="UP000824988"/>
    </source>
</evidence>